<proteinExistence type="predicted"/>
<sequence>MGRIFRETFDQAYDGQHTGRFRPEDLSKTELAHIGSLVEINIRRHFADVIDDGFKMDFRIADLEVDCKYSKAPFGWMIPLETVGNYAMLCHANEVSSTFRVGFVYVTDDILNVGGNRDRKRTISLKGREHIQWVWYDEPYPKNVLLHLHPDDAEFIMESRSGQERINNLFRVVQNQIIPRGIIYTVARQKDPMKRIRYNGGARSALLPEGILILGDYKRHTRIAEELGLPITKDGDSVAVRVVETSPLFEGPVTEIDGRFWRIATQEDPHEDAPVIPEG</sequence>
<dbReference type="GO" id="GO:0009036">
    <property type="term" value="F:type II site-specific deoxyribonuclease activity"/>
    <property type="evidence" value="ECO:0007669"/>
    <property type="project" value="InterPro"/>
</dbReference>
<evidence type="ECO:0000256" key="1">
    <source>
        <dbReference type="ARBA" id="ARBA00022722"/>
    </source>
</evidence>
<dbReference type="AlphaFoldDB" id="A0A1N7KCA4"/>
<dbReference type="GO" id="GO:0009307">
    <property type="term" value="P:DNA restriction-modification system"/>
    <property type="evidence" value="ECO:0007669"/>
    <property type="project" value="InterPro"/>
</dbReference>
<dbReference type="InterPro" id="IPR036388">
    <property type="entry name" value="WH-like_DNA-bd_sf"/>
</dbReference>
<keyword evidence="1" id="KW-0540">Nuclease</keyword>
<dbReference type="SUPFAM" id="SSF52980">
    <property type="entry name" value="Restriction endonuclease-like"/>
    <property type="match status" value="1"/>
</dbReference>
<evidence type="ECO:0000259" key="4">
    <source>
        <dbReference type="Pfam" id="PF09126"/>
    </source>
</evidence>
<protein>
    <submittedName>
        <fullName evidence="5">Restriction endonuclease NaeI</fullName>
    </submittedName>
</protein>
<keyword evidence="2 5" id="KW-0255">Endonuclease</keyword>
<dbReference type="Proteomes" id="UP000186292">
    <property type="component" value="Unassembled WGS sequence"/>
</dbReference>
<evidence type="ECO:0000313" key="6">
    <source>
        <dbReference type="Proteomes" id="UP000186292"/>
    </source>
</evidence>
<feature type="domain" description="Type II restriction enzyme NaeI" evidence="4">
    <location>
        <begin position="3"/>
        <end position="270"/>
    </location>
</feature>
<keyword evidence="6" id="KW-1185">Reference proteome</keyword>
<keyword evidence="3" id="KW-0378">Hydrolase</keyword>
<dbReference type="Pfam" id="PF09126">
    <property type="entry name" value="NaeI"/>
    <property type="match status" value="1"/>
</dbReference>
<evidence type="ECO:0000313" key="5">
    <source>
        <dbReference type="EMBL" id="SIS59183.1"/>
    </source>
</evidence>
<dbReference type="EMBL" id="FTOF01000017">
    <property type="protein sequence ID" value="SIS59183.1"/>
    <property type="molecule type" value="Genomic_DNA"/>
</dbReference>
<dbReference type="CDD" id="cd22338">
    <property type="entry name" value="NaeI-like"/>
    <property type="match status" value="1"/>
</dbReference>
<dbReference type="Gene3D" id="1.10.10.10">
    <property type="entry name" value="Winged helix-like DNA-binding domain superfamily/Winged helix DNA-binding domain"/>
    <property type="match status" value="1"/>
</dbReference>
<accession>A0A1N7KCA4</accession>
<dbReference type="InterPro" id="IPR015210">
    <property type="entry name" value="NaeI"/>
</dbReference>
<dbReference type="InterPro" id="IPR011335">
    <property type="entry name" value="Restrct_endonuc-II-like"/>
</dbReference>
<dbReference type="InterPro" id="IPR037057">
    <property type="entry name" value="DNA_rep_MutH/T2_RE_sf"/>
</dbReference>
<reference evidence="6" key="1">
    <citation type="submission" date="2017-01" db="EMBL/GenBank/DDBJ databases">
        <authorList>
            <person name="Varghese N."/>
            <person name="Submissions S."/>
        </authorList>
    </citation>
    <scope>NUCLEOTIDE SEQUENCE [LARGE SCALE GENOMIC DNA]</scope>
    <source>
        <strain evidence="6">DSM 44531</strain>
    </source>
</reference>
<evidence type="ECO:0000256" key="2">
    <source>
        <dbReference type="ARBA" id="ARBA00022759"/>
    </source>
</evidence>
<dbReference type="GO" id="GO:0003677">
    <property type="term" value="F:DNA binding"/>
    <property type="evidence" value="ECO:0007669"/>
    <property type="project" value="InterPro"/>
</dbReference>
<name>A0A1N7KCA4_9CORY</name>
<gene>
    <name evidence="5" type="ORF">SAMN05444817_11714</name>
</gene>
<evidence type="ECO:0000256" key="3">
    <source>
        <dbReference type="ARBA" id="ARBA00022801"/>
    </source>
</evidence>
<dbReference type="Gene3D" id="3.40.600.10">
    <property type="entry name" value="DNA mismatch repair MutH/Restriction endonuclease, type II"/>
    <property type="match status" value="1"/>
</dbReference>
<organism evidence="5 6">
    <name type="scientific">Corynebacterium appendicis CIP 107643</name>
    <dbReference type="NCBI Taxonomy" id="1161099"/>
    <lineage>
        <taxon>Bacteria</taxon>
        <taxon>Bacillati</taxon>
        <taxon>Actinomycetota</taxon>
        <taxon>Actinomycetes</taxon>
        <taxon>Mycobacteriales</taxon>
        <taxon>Corynebacteriaceae</taxon>
        <taxon>Corynebacterium</taxon>
    </lineage>
</organism>